<organism evidence="1 2">
    <name type="scientific">Halomonas icarae</name>
    <dbReference type="NCBI Taxonomy" id="2691040"/>
    <lineage>
        <taxon>Bacteria</taxon>
        <taxon>Pseudomonadati</taxon>
        <taxon>Pseudomonadota</taxon>
        <taxon>Gammaproteobacteria</taxon>
        <taxon>Oceanospirillales</taxon>
        <taxon>Halomonadaceae</taxon>
        <taxon>Halomonas</taxon>
    </lineage>
</organism>
<comment type="caution">
    <text evidence="1">The sequence shown here is derived from an EMBL/GenBank/DDBJ whole genome shotgun (WGS) entry which is preliminary data.</text>
</comment>
<name>A0A7X4VWC4_9GAMM</name>
<dbReference type="InterPro" id="IPR036388">
    <property type="entry name" value="WH-like_DNA-bd_sf"/>
</dbReference>
<dbReference type="InterPro" id="IPR002514">
    <property type="entry name" value="Transposase_8"/>
</dbReference>
<dbReference type="EMBL" id="WUTS01000001">
    <property type="protein sequence ID" value="NAW11382.1"/>
    <property type="molecule type" value="Genomic_DNA"/>
</dbReference>
<dbReference type="Gene3D" id="1.10.10.10">
    <property type="entry name" value="Winged helix-like DNA-binding domain superfamily/Winged helix DNA-binding domain"/>
    <property type="match status" value="1"/>
</dbReference>
<reference evidence="1 2" key="1">
    <citation type="submission" date="2019-12" db="EMBL/GenBank/DDBJ databases">
        <title>Draft genome sequencing of Halomonas icarensis D1-1.</title>
        <authorList>
            <person name="Pandiyan K."/>
            <person name="Kushwaha P."/>
            <person name="Gowdham M."/>
            <person name="Chakdar H."/>
            <person name="Singh A."/>
            <person name="Kumar M."/>
            <person name="Saxena A.K."/>
        </authorList>
    </citation>
    <scope>NUCLEOTIDE SEQUENCE [LARGE SCALE GENOMIC DNA]</scope>
    <source>
        <strain evidence="1 2">D1-1</strain>
    </source>
</reference>
<dbReference type="Proteomes" id="UP000448235">
    <property type="component" value="Unassembled WGS sequence"/>
</dbReference>
<gene>
    <name evidence="1" type="ORF">GRB80_00830</name>
</gene>
<dbReference type="Pfam" id="PF01527">
    <property type="entry name" value="HTH_Tnp_1"/>
    <property type="match status" value="1"/>
</dbReference>
<dbReference type="SUPFAM" id="SSF48295">
    <property type="entry name" value="TrpR-like"/>
    <property type="match status" value="1"/>
</dbReference>
<dbReference type="InterPro" id="IPR010921">
    <property type="entry name" value="Trp_repressor/repl_initiator"/>
</dbReference>
<keyword evidence="2" id="KW-1185">Reference proteome</keyword>
<dbReference type="GO" id="GO:0004803">
    <property type="term" value="F:transposase activity"/>
    <property type="evidence" value="ECO:0007669"/>
    <property type="project" value="InterPro"/>
</dbReference>
<accession>A0A7X4VWC4</accession>
<dbReference type="AlphaFoldDB" id="A0A7X4VWC4"/>
<dbReference type="RefSeq" id="WP_161422208.1">
    <property type="nucleotide sequence ID" value="NZ_JARWMY010000002.1"/>
</dbReference>
<evidence type="ECO:0000313" key="2">
    <source>
        <dbReference type="Proteomes" id="UP000448235"/>
    </source>
</evidence>
<proteinExistence type="predicted"/>
<sequence>MSKVRQHYSSEFKAKVALAALKGDQTTSELAARFEVRPSLVSQWKREMLDN</sequence>
<dbReference type="GO" id="GO:0006313">
    <property type="term" value="P:DNA transposition"/>
    <property type="evidence" value="ECO:0007669"/>
    <property type="project" value="InterPro"/>
</dbReference>
<dbReference type="GO" id="GO:0043565">
    <property type="term" value="F:sequence-specific DNA binding"/>
    <property type="evidence" value="ECO:0007669"/>
    <property type="project" value="InterPro"/>
</dbReference>
<protein>
    <submittedName>
        <fullName evidence="1">Transposase</fullName>
    </submittedName>
</protein>
<evidence type="ECO:0000313" key="1">
    <source>
        <dbReference type="EMBL" id="NAW11382.1"/>
    </source>
</evidence>